<protein>
    <submittedName>
        <fullName evidence="7">AraC family transcriptional regulator</fullName>
    </submittedName>
</protein>
<evidence type="ECO:0000256" key="5">
    <source>
        <dbReference type="ARBA" id="ARBA00037345"/>
    </source>
</evidence>
<dbReference type="Proteomes" id="UP000323161">
    <property type="component" value="Unassembled WGS sequence"/>
</dbReference>
<organism evidence="7 8">
    <name type="scientific">Marinobacter salinexigens</name>
    <dbReference type="NCBI Taxonomy" id="2919747"/>
    <lineage>
        <taxon>Bacteria</taxon>
        <taxon>Pseudomonadati</taxon>
        <taxon>Pseudomonadota</taxon>
        <taxon>Gammaproteobacteria</taxon>
        <taxon>Pseudomonadales</taxon>
        <taxon>Marinobacteraceae</taxon>
        <taxon>Marinobacter</taxon>
    </lineage>
</organism>
<dbReference type="InterPro" id="IPR050204">
    <property type="entry name" value="AraC_XylS_family_regulators"/>
</dbReference>
<proteinExistence type="predicted"/>
<dbReference type="RefSeq" id="WP_149601676.1">
    <property type="nucleotide sequence ID" value="NZ_VTUU01000014.1"/>
</dbReference>
<dbReference type="PROSITE" id="PS00041">
    <property type="entry name" value="HTH_ARAC_FAMILY_1"/>
    <property type="match status" value="1"/>
</dbReference>
<keyword evidence="1" id="KW-0805">Transcription regulation</keyword>
<evidence type="ECO:0000256" key="2">
    <source>
        <dbReference type="ARBA" id="ARBA00023125"/>
    </source>
</evidence>
<dbReference type="Pfam" id="PF14525">
    <property type="entry name" value="AraC_binding_2"/>
    <property type="match status" value="1"/>
</dbReference>
<accession>A0A5B0V858</accession>
<dbReference type="GO" id="GO:0043565">
    <property type="term" value="F:sequence-specific DNA binding"/>
    <property type="evidence" value="ECO:0007669"/>
    <property type="project" value="InterPro"/>
</dbReference>
<evidence type="ECO:0000259" key="6">
    <source>
        <dbReference type="PROSITE" id="PS01124"/>
    </source>
</evidence>
<name>A0A5B0V858_9GAMM</name>
<dbReference type="AlphaFoldDB" id="A0A5B0V858"/>
<feature type="domain" description="HTH araC/xylS-type" evidence="6">
    <location>
        <begin position="213"/>
        <end position="312"/>
    </location>
</feature>
<dbReference type="InterPro" id="IPR018060">
    <property type="entry name" value="HTH_AraC"/>
</dbReference>
<gene>
    <name evidence="7" type="ORF">FWJ25_18135</name>
</gene>
<dbReference type="Pfam" id="PF12833">
    <property type="entry name" value="HTH_18"/>
    <property type="match status" value="1"/>
</dbReference>
<dbReference type="SUPFAM" id="SSF46689">
    <property type="entry name" value="Homeodomain-like"/>
    <property type="match status" value="2"/>
</dbReference>
<dbReference type="InterPro" id="IPR035418">
    <property type="entry name" value="AraC-bd_2"/>
</dbReference>
<dbReference type="PANTHER" id="PTHR46796:SF6">
    <property type="entry name" value="ARAC SUBFAMILY"/>
    <property type="match status" value="1"/>
</dbReference>
<keyword evidence="2" id="KW-0238">DNA-binding</keyword>
<evidence type="ECO:0000256" key="1">
    <source>
        <dbReference type="ARBA" id="ARBA00023015"/>
    </source>
</evidence>
<dbReference type="SMART" id="SM00342">
    <property type="entry name" value="HTH_ARAC"/>
    <property type="match status" value="1"/>
</dbReference>
<dbReference type="PANTHER" id="PTHR46796">
    <property type="entry name" value="HTH-TYPE TRANSCRIPTIONAL ACTIVATOR RHAS-RELATED"/>
    <property type="match status" value="1"/>
</dbReference>
<comment type="function">
    <text evidence="5">Regulatory protein of the TOL plasmid xyl operons. XylS activates the xylXYZLTEGFJQKIH operon required for the degradation of toluene, m-xylene and p-xylene.</text>
</comment>
<evidence type="ECO:0000256" key="4">
    <source>
        <dbReference type="ARBA" id="ARBA00023163"/>
    </source>
</evidence>
<reference evidence="7 8" key="1">
    <citation type="submission" date="2019-08" db="EMBL/GenBank/DDBJ databases">
        <title>Marinobacter ZYF650 sp. nov., a marine bacterium isolated from seawater of the Mariana trench.</title>
        <authorList>
            <person name="Ahmad W."/>
        </authorList>
    </citation>
    <scope>NUCLEOTIDE SEQUENCE [LARGE SCALE GENOMIC DNA]</scope>
    <source>
        <strain evidence="7 8">ZYF650</strain>
    </source>
</reference>
<dbReference type="InterPro" id="IPR009057">
    <property type="entry name" value="Homeodomain-like_sf"/>
</dbReference>
<dbReference type="PROSITE" id="PS01124">
    <property type="entry name" value="HTH_ARAC_FAMILY_2"/>
    <property type="match status" value="1"/>
</dbReference>
<dbReference type="InterPro" id="IPR037923">
    <property type="entry name" value="HTH-like"/>
</dbReference>
<keyword evidence="4" id="KW-0804">Transcription</keyword>
<comment type="caution">
    <text evidence="7">The sequence shown here is derived from an EMBL/GenBank/DDBJ whole genome shotgun (WGS) entry which is preliminary data.</text>
</comment>
<dbReference type="EMBL" id="VTUU01000014">
    <property type="protein sequence ID" value="KAA1170842.1"/>
    <property type="molecule type" value="Genomic_DNA"/>
</dbReference>
<keyword evidence="3" id="KW-0010">Activator</keyword>
<dbReference type="GO" id="GO:0003700">
    <property type="term" value="F:DNA-binding transcription factor activity"/>
    <property type="evidence" value="ECO:0007669"/>
    <property type="project" value="InterPro"/>
</dbReference>
<dbReference type="SUPFAM" id="SSF51215">
    <property type="entry name" value="Regulatory protein AraC"/>
    <property type="match status" value="1"/>
</dbReference>
<dbReference type="Gene3D" id="1.10.10.60">
    <property type="entry name" value="Homeodomain-like"/>
    <property type="match status" value="1"/>
</dbReference>
<dbReference type="InterPro" id="IPR018062">
    <property type="entry name" value="HTH_AraC-typ_CS"/>
</dbReference>
<dbReference type="GO" id="GO:0009893">
    <property type="term" value="P:positive regulation of metabolic process"/>
    <property type="evidence" value="ECO:0007669"/>
    <property type="project" value="UniProtKB-ARBA"/>
</dbReference>
<evidence type="ECO:0000256" key="3">
    <source>
        <dbReference type="ARBA" id="ARBA00023159"/>
    </source>
</evidence>
<evidence type="ECO:0000313" key="8">
    <source>
        <dbReference type="Proteomes" id="UP000323161"/>
    </source>
</evidence>
<sequence length="314" mass="35124">MFSQSLAAATIFHGAHPEAVSEFVNRHIGGHHLDLIGGENRAASLSFREFAGFGLSRISYGNHVRVKTPALEDVYHFQVVTRGECRWRSGSDKLALRRGQALMVNPDEAVDLEYSPACEKIIIKVPMAVMNTVQGTDSRANVRFSRTPVDLRGCPSLTSVLDAVFAEFDEVPEGEPSEISGSYREIILKKLLKVFPSNQDEMTSGAKLPPGIHRILRFIEENVKEEIDVKELSEVSNMSTRSIYNAFSRAFSTTPKAYVKQVKLRNLREDLLQGRCRNVTEVALDYGFSHLGRFSSDYRKLFGELPSETLRLLG</sequence>
<evidence type="ECO:0000313" key="7">
    <source>
        <dbReference type="EMBL" id="KAA1170842.1"/>
    </source>
</evidence>
<keyword evidence="8" id="KW-1185">Reference proteome</keyword>